<dbReference type="AlphaFoldDB" id="A0A9P6B8J8"/>
<organism evidence="1 2">
    <name type="scientific">Hydnum rufescens UP504</name>
    <dbReference type="NCBI Taxonomy" id="1448309"/>
    <lineage>
        <taxon>Eukaryota</taxon>
        <taxon>Fungi</taxon>
        <taxon>Dikarya</taxon>
        <taxon>Basidiomycota</taxon>
        <taxon>Agaricomycotina</taxon>
        <taxon>Agaricomycetes</taxon>
        <taxon>Cantharellales</taxon>
        <taxon>Hydnaceae</taxon>
        <taxon>Hydnum</taxon>
    </lineage>
</organism>
<dbReference type="Proteomes" id="UP000886523">
    <property type="component" value="Unassembled WGS sequence"/>
</dbReference>
<name>A0A9P6B8J8_9AGAM</name>
<protein>
    <submittedName>
        <fullName evidence="1">Uncharacterized protein</fullName>
    </submittedName>
</protein>
<sequence length="138" mass="15756">MFHSFTFKHGTLSSPPRAPQTAKQMRIRWFQYLLPGVDIIRDTTLTSSASRFTLMSTKLCLHLLWIMSNDLSSSAVDAPWACTETHAWDPRPSSTTDVAATTIAIRVRERRTATRCTRSRLLLDMPRRLAQIHQEEAL</sequence>
<dbReference type="EMBL" id="MU128926">
    <property type="protein sequence ID" value="KAF9518251.1"/>
    <property type="molecule type" value="Genomic_DNA"/>
</dbReference>
<keyword evidence="2" id="KW-1185">Reference proteome</keyword>
<evidence type="ECO:0000313" key="2">
    <source>
        <dbReference type="Proteomes" id="UP000886523"/>
    </source>
</evidence>
<comment type="caution">
    <text evidence="1">The sequence shown here is derived from an EMBL/GenBank/DDBJ whole genome shotgun (WGS) entry which is preliminary data.</text>
</comment>
<proteinExistence type="predicted"/>
<accession>A0A9P6B8J8</accession>
<gene>
    <name evidence="1" type="ORF">BS47DRAFT_1389179</name>
</gene>
<evidence type="ECO:0000313" key="1">
    <source>
        <dbReference type="EMBL" id="KAF9518251.1"/>
    </source>
</evidence>
<reference evidence="1" key="1">
    <citation type="journal article" date="2020" name="Nat. Commun.">
        <title>Large-scale genome sequencing of mycorrhizal fungi provides insights into the early evolution of symbiotic traits.</title>
        <authorList>
            <person name="Miyauchi S."/>
            <person name="Kiss E."/>
            <person name="Kuo A."/>
            <person name="Drula E."/>
            <person name="Kohler A."/>
            <person name="Sanchez-Garcia M."/>
            <person name="Morin E."/>
            <person name="Andreopoulos B."/>
            <person name="Barry K.W."/>
            <person name="Bonito G."/>
            <person name="Buee M."/>
            <person name="Carver A."/>
            <person name="Chen C."/>
            <person name="Cichocki N."/>
            <person name="Clum A."/>
            <person name="Culley D."/>
            <person name="Crous P.W."/>
            <person name="Fauchery L."/>
            <person name="Girlanda M."/>
            <person name="Hayes R.D."/>
            <person name="Keri Z."/>
            <person name="LaButti K."/>
            <person name="Lipzen A."/>
            <person name="Lombard V."/>
            <person name="Magnuson J."/>
            <person name="Maillard F."/>
            <person name="Murat C."/>
            <person name="Nolan M."/>
            <person name="Ohm R.A."/>
            <person name="Pangilinan J."/>
            <person name="Pereira M.F."/>
            <person name="Perotto S."/>
            <person name="Peter M."/>
            <person name="Pfister S."/>
            <person name="Riley R."/>
            <person name="Sitrit Y."/>
            <person name="Stielow J.B."/>
            <person name="Szollosi G."/>
            <person name="Zifcakova L."/>
            <person name="Stursova M."/>
            <person name="Spatafora J.W."/>
            <person name="Tedersoo L."/>
            <person name="Vaario L.M."/>
            <person name="Yamada A."/>
            <person name="Yan M."/>
            <person name="Wang P."/>
            <person name="Xu J."/>
            <person name="Bruns T."/>
            <person name="Baldrian P."/>
            <person name="Vilgalys R."/>
            <person name="Dunand C."/>
            <person name="Henrissat B."/>
            <person name="Grigoriev I.V."/>
            <person name="Hibbett D."/>
            <person name="Nagy L.G."/>
            <person name="Martin F.M."/>
        </authorList>
    </citation>
    <scope>NUCLEOTIDE SEQUENCE</scope>
    <source>
        <strain evidence="1">UP504</strain>
    </source>
</reference>